<name>A0A0U5G4A2_ASPCI</name>
<organism evidence="8 9">
    <name type="scientific">Aspergillus calidoustus</name>
    <dbReference type="NCBI Taxonomy" id="454130"/>
    <lineage>
        <taxon>Eukaryota</taxon>
        <taxon>Fungi</taxon>
        <taxon>Dikarya</taxon>
        <taxon>Ascomycota</taxon>
        <taxon>Pezizomycotina</taxon>
        <taxon>Eurotiomycetes</taxon>
        <taxon>Eurotiomycetidae</taxon>
        <taxon>Eurotiales</taxon>
        <taxon>Aspergillaceae</taxon>
        <taxon>Aspergillus</taxon>
        <taxon>Aspergillus subgen. Nidulantes</taxon>
    </lineage>
</organism>
<protein>
    <recommendedName>
        <fullName evidence="7">Major facilitator superfamily (MFS) profile domain-containing protein</fullName>
    </recommendedName>
</protein>
<keyword evidence="3 6" id="KW-1133">Transmembrane helix</keyword>
<dbReference type="PANTHER" id="PTHR23501:SF33">
    <property type="entry name" value="MAJOR FACILITATOR SUPERFAMILY (MFS) PROFILE DOMAIN-CONTAINING PROTEIN"/>
    <property type="match status" value="1"/>
</dbReference>
<dbReference type="AlphaFoldDB" id="A0A0U5G4A2"/>
<evidence type="ECO:0000313" key="9">
    <source>
        <dbReference type="Proteomes" id="UP000054771"/>
    </source>
</evidence>
<feature type="transmembrane region" description="Helical" evidence="6">
    <location>
        <begin position="414"/>
        <end position="431"/>
    </location>
</feature>
<evidence type="ECO:0000259" key="7">
    <source>
        <dbReference type="PROSITE" id="PS50850"/>
    </source>
</evidence>
<feature type="transmembrane region" description="Helical" evidence="6">
    <location>
        <begin position="177"/>
        <end position="195"/>
    </location>
</feature>
<keyword evidence="4 6" id="KW-0472">Membrane</keyword>
<dbReference type="OrthoDB" id="6770063at2759"/>
<feature type="transmembrane region" description="Helical" evidence="6">
    <location>
        <begin position="481"/>
        <end position="500"/>
    </location>
</feature>
<dbReference type="Pfam" id="PF07690">
    <property type="entry name" value="MFS_1"/>
    <property type="match status" value="1"/>
</dbReference>
<feature type="domain" description="Major facilitator superfamily (MFS) profile" evidence="7">
    <location>
        <begin position="80"/>
        <end position="579"/>
    </location>
</feature>
<evidence type="ECO:0000256" key="4">
    <source>
        <dbReference type="ARBA" id="ARBA00023136"/>
    </source>
</evidence>
<dbReference type="GO" id="GO:0000329">
    <property type="term" value="C:fungal-type vacuole membrane"/>
    <property type="evidence" value="ECO:0007669"/>
    <property type="project" value="TreeGrafter"/>
</dbReference>
<keyword evidence="9" id="KW-1185">Reference proteome</keyword>
<evidence type="ECO:0000256" key="1">
    <source>
        <dbReference type="ARBA" id="ARBA00004141"/>
    </source>
</evidence>
<feature type="transmembrane region" description="Helical" evidence="6">
    <location>
        <begin position="117"/>
        <end position="137"/>
    </location>
</feature>
<feature type="transmembrane region" description="Helical" evidence="6">
    <location>
        <begin position="347"/>
        <end position="366"/>
    </location>
</feature>
<feature type="transmembrane region" description="Helical" evidence="6">
    <location>
        <begin position="386"/>
        <end position="407"/>
    </location>
</feature>
<accession>A0A0U5G4A2</accession>
<feature type="transmembrane region" description="Helical" evidence="6">
    <location>
        <begin position="149"/>
        <end position="171"/>
    </location>
</feature>
<keyword evidence="2 6" id="KW-0812">Transmembrane</keyword>
<dbReference type="GO" id="GO:0015174">
    <property type="term" value="F:basic amino acid transmembrane transporter activity"/>
    <property type="evidence" value="ECO:0007669"/>
    <property type="project" value="TreeGrafter"/>
</dbReference>
<evidence type="ECO:0000256" key="3">
    <source>
        <dbReference type="ARBA" id="ARBA00022989"/>
    </source>
</evidence>
<feature type="transmembrane region" description="Helical" evidence="6">
    <location>
        <begin position="443"/>
        <end position="469"/>
    </location>
</feature>
<evidence type="ECO:0000256" key="2">
    <source>
        <dbReference type="ARBA" id="ARBA00022692"/>
    </source>
</evidence>
<reference evidence="9" key="1">
    <citation type="journal article" date="2016" name="Genome Announc.">
        <title>Draft genome sequences of fungus Aspergillus calidoustus.</title>
        <authorList>
            <person name="Horn F."/>
            <person name="Linde J."/>
            <person name="Mattern D.J."/>
            <person name="Walther G."/>
            <person name="Guthke R."/>
            <person name="Scherlach K."/>
            <person name="Martin K."/>
            <person name="Brakhage A.A."/>
            <person name="Petzke L."/>
            <person name="Valiante V."/>
        </authorList>
    </citation>
    <scope>NUCLEOTIDE SEQUENCE [LARGE SCALE GENOMIC DNA]</scope>
    <source>
        <strain evidence="9">SF006504</strain>
    </source>
</reference>
<dbReference type="Proteomes" id="UP000054771">
    <property type="component" value="Unassembled WGS sequence"/>
</dbReference>
<dbReference type="STRING" id="454130.A0A0U5G4A2"/>
<comment type="subcellular location">
    <subcellularLocation>
        <location evidence="1">Membrane</location>
        <topology evidence="1">Multi-pass membrane protein</topology>
    </subcellularLocation>
</comment>
<dbReference type="PROSITE" id="PS50850">
    <property type="entry name" value="MFS"/>
    <property type="match status" value="1"/>
</dbReference>
<dbReference type="InterPro" id="IPR020846">
    <property type="entry name" value="MFS_dom"/>
</dbReference>
<feature type="region of interest" description="Disordered" evidence="5">
    <location>
        <begin position="50"/>
        <end position="72"/>
    </location>
</feature>
<feature type="transmembrane region" description="Helical" evidence="6">
    <location>
        <begin position="79"/>
        <end position="105"/>
    </location>
</feature>
<proteinExistence type="predicted"/>
<dbReference type="InterPro" id="IPR011701">
    <property type="entry name" value="MFS"/>
</dbReference>
<dbReference type="EMBL" id="CDMC01000008">
    <property type="protein sequence ID" value="CEL06544.1"/>
    <property type="molecule type" value="Genomic_DNA"/>
</dbReference>
<feature type="transmembrane region" description="Helical" evidence="6">
    <location>
        <begin position="555"/>
        <end position="573"/>
    </location>
</feature>
<evidence type="ECO:0000256" key="6">
    <source>
        <dbReference type="SAM" id="Phobius"/>
    </source>
</evidence>
<feature type="transmembrane region" description="Helical" evidence="6">
    <location>
        <begin position="282"/>
        <end position="303"/>
    </location>
</feature>
<dbReference type="InterPro" id="IPR036259">
    <property type="entry name" value="MFS_trans_sf"/>
</dbReference>
<feature type="transmembrane region" description="Helical" evidence="6">
    <location>
        <begin position="309"/>
        <end position="335"/>
    </location>
</feature>
<evidence type="ECO:0000256" key="5">
    <source>
        <dbReference type="SAM" id="MobiDB-lite"/>
    </source>
</evidence>
<dbReference type="PANTHER" id="PTHR23501">
    <property type="entry name" value="MAJOR FACILITATOR SUPERFAMILY"/>
    <property type="match status" value="1"/>
</dbReference>
<dbReference type="OMA" id="WVLAGYN"/>
<dbReference type="Gene3D" id="1.20.1250.20">
    <property type="entry name" value="MFS general substrate transporter like domains"/>
    <property type="match status" value="2"/>
</dbReference>
<sequence>MSRLKSGLALALELTDPLAAEVFLAFHFSNCNIHLPPSLPQPLADREMVASEESPLLPSPPDTEANEPEERSTKRSGLLIVYCGFLGVLIASADESIMISTYTAIASQFHALSHGSWLVMAYNFGYCISLPVCSVLGDAYGRKKVLLGSYLLFGLSCLACGACTSIPQLVLARVLSGSSGAGVIVMVSIILADFLPSQDVALYRGYQNAVNVAGRSFGAPIGGLFIDTIGWRWSFYGQVPILTLCAVFTAYRLPSSVNNATLEDDPLEAVPSRRSPLRDLDYVGIISFSGTLLALLFLLRAFGARDDSMAVQVSLLSVAFAVGAVVFVATELFWARKPLIPLRQISPALAGYFVIQVLLLGGRWPLVTNLTPYLIRVICASDFVASTAYVVVALGISVGGIISGLIIKHTHRTKLLTLLTTTSLILVYTLITLQFPHGFQPWYVIHLVLIGIGSGILFPALFVGVASIAPEGMLSVTIGTYYLCQQLGLILGPAVGSAVATRGFEDRLWRDLKGVEGDKGTVIHHILNQVRYAETLPAHVQKIVRACYLESFTSWPLIALGATAAMHPIMALLREPDIV</sequence>
<evidence type="ECO:0000313" key="8">
    <source>
        <dbReference type="EMBL" id="CEL06544.1"/>
    </source>
</evidence>
<gene>
    <name evidence="8" type="ORF">ASPCAL09717</name>
</gene>
<dbReference type="SUPFAM" id="SSF103473">
    <property type="entry name" value="MFS general substrate transporter"/>
    <property type="match status" value="1"/>
</dbReference>